<proteinExistence type="predicted"/>
<dbReference type="InterPro" id="IPR027417">
    <property type="entry name" value="P-loop_NTPase"/>
</dbReference>
<dbReference type="SUPFAM" id="SSF52540">
    <property type="entry name" value="P-loop containing nucleoside triphosphate hydrolases"/>
    <property type="match status" value="1"/>
</dbReference>
<gene>
    <name evidence="5" type="ORF">DSCO28_29030</name>
</gene>
<dbReference type="CDD" id="cd03214">
    <property type="entry name" value="ABC_Iron-Siderophores_B12_Hemin"/>
    <property type="match status" value="1"/>
</dbReference>
<dbReference type="InterPro" id="IPR003439">
    <property type="entry name" value="ABC_transporter-like_ATP-bd"/>
</dbReference>
<dbReference type="GO" id="GO:0016887">
    <property type="term" value="F:ATP hydrolysis activity"/>
    <property type="evidence" value="ECO:0007669"/>
    <property type="project" value="InterPro"/>
</dbReference>
<evidence type="ECO:0000259" key="4">
    <source>
        <dbReference type="PROSITE" id="PS50893"/>
    </source>
</evidence>
<dbReference type="Proteomes" id="UP000425960">
    <property type="component" value="Chromosome"/>
</dbReference>
<dbReference type="PANTHER" id="PTHR42734:SF19">
    <property type="entry name" value="IRON COMPOUNDS ABC TRANSPORTER, ATP-BINDING PROTEIN"/>
    <property type="match status" value="1"/>
</dbReference>
<sequence length="263" mass="29501">MLTVNNLYFSYGNGNVLEEVSFHVPEGELCALFGPNGCGKTTLFKCCLRFLAFHQGSVVLNRRDVKSLRVEEIARQVAYVPQQHRPPFPFLVKEVVLMGRTPHLNGIFGAGAMDKQKAFDALRRLAIDHLADRPYNQLSNGQRQLVLIARAMAQETCLVVLDEPTSALDFNNQIRIWQVMREMAERGTTILACTHDPNHVAWFCDRMVVIQNGRIAAQGDPMEILNHRLLDTIYGGSCSVGQTGELKLVLPREVARRSALDLE</sequence>
<dbReference type="KEGG" id="dov:DSCO28_29030"/>
<name>A0A5K7ZP91_9BACT</name>
<dbReference type="GO" id="GO:0005524">
    <property type="term" value="F:ATP binding"/>
    <property type="evidence" value="ECO:0007669"/>
    <property type="project" value="UniProtKB-KW"/>
</dbReference>
<reference evidence="5 6" key="1">
    <citation type="submission" date="2019-11" db="EMBL/GenBank/DDBJ databases">
        <title>Comparative genomics of hydrocarbon-degrading Desulfosarcina strains.</title>
        <authorList>
            <person name="Watanabe M."/>
            <person name="Kojima H."/>
            <person name="Fukui M."/>
        </authorList>
    </citation>
    <scope>NUCLEOTIDE SEQUENCE [LARGE SCALE GENOMIC DNA]</scope>
    <source>
        <strain evidence="5 6">28bB2T</strain>
    </source>
</reference>
<dbReference type="PANTHER" id="PTHR42734">
    <property type="entry name" value="METAL TRANSPORT SYSTEM ATP-BINDING PROTEIN TM_0124-RELATED"/>
    <property type="match status" value="1"/>
</dbReference>
<dbReference type="SMART" id="SM00382">
    <property type="entry name" value="AAA"/>
    <property type="match status" value="1"/>
</dbReference>
<evidence type="ECO:0000256" key="1">
    <source>
        <dbReference type="ARBA" id="ARBA00022448"/>
    </source>
</evidence>
<organism evidence="5 6">
    <name type="scientific">Desulfosarcina ovata subsp. sediminis</name>
    <dbReference type="NCBI Taxonomy" id="885957"/>
    <lineage>
        <taxon>Bacteria</taxon>
        <taxon>Pseudomonadati</taxon>
        <taxon>Thermodesulfobacteriota</taxon>
        <taxon>Desulfobacteria</taxon>
        <taxon>Desulfobacterales</taxon>
        <taxon>Desulfosarcinaceae</taxon>
        <taxon>Desulfosarcina</taxon>
    </lineage>
</organism>
<feature type="domain" description="ABC transporter" evidence="4">
    <location>
        <begin position="2"/>
        <end position="237"/>
    </location>
</feature>
<dbReference type="Pfam" id="PF00005">
    <property type="entry name" value="ABC_tran"/>
    <property type="match status" value="1"/>
</dbReference>
<evidence type="ECO:0000256" key="3">
    <source>
        <dbReference type="ARBA" id="ARBA00022840"/>
    </source>
</evidence>
<keyword evidence="2" id="KW-0547">Nucleotide-binding</keyword>
<dbReference type="FunFam" id="3.40.50.300:FF:000134">
    <property type="entry name" value="Iron-enterobactin ABC transporter ATP-binding protein"/>
    <property type="match status" value="1"/>
</dbReference>
<dbReference type="RefSeq" id="WP_155310726.1">
    <property type="nucleotide sequence ID" value="NZ_AP021876.1"/>
</dbReference>
<keyword evidence="1" id="KW-0813">Transport</keyword>
<evidence type="ECO:0000256" key="2">
    <source>
        <dbReference type="ARBA" id="ARBA00022741"/>
    </source>
</evidence>
<dbReference type="InterPro" id="IPR003593">
    <property type="entry name" value="AAA+_ATPase"/>
</dbReference>
<dbReference type="PROSITE" id="PS50893">
    <property type="entry name" value="ABC_TRANSPORTER_2"/>
    <property type="match status" value="1"/>
</dbReference>
<dbReference type="Gene3D" id="3.40.50.300">
    <property type="entry name" value="P-loop containing nucleotide triphosphate hydrolases"/>
    <property type="match status" value="1"/>
</dbReference>
<accession>A0A5K7ZP91</accession>
<dbReference type="InterPro" id="IPR050153">
    <property type="entry name" value="Metal_Ion_Import_ABC"/>
</dbReference>
<evidence type="ECO:0000313" key="6">
    <source>
        <dbReference type="Proteomes" id="UP000425960"/>
    </source>
</evidence>
<keyword evidence="3 5" id="KW-0067">ATP-binding</keyword>
<protein>
    <submittedName>
        <fullName evidence="5">ABC transporter ATP-binding protein</fullName>
    </submittedName>
</protein>
<evidence type="ECO:0000313" key="5">
    <source>
        <dbReference type="EMBL" id="BBO82337.1"/>
    </source>
</evidence>
<dbReference type="EMBL" id="AP021876">
    <property type="protein sequence ID" value="BBO82337.1"/>
    <property type="molecule type" value="Genomic_DNA"/>
</dbReference>
<dbReference type="AlphaFoldDB" id="A0A5K7ZP91"/>